<dbReference type="Proteomes" id="UP000774804">
    <property type="component" value="Unassembled WGS sequence"/>
</dbReference>
<organism evidence="1 4">
    <name type="scientific">Phytophthora cactorum</name>
    <dbReference type="NCBI Taxonomy" id="29920"/>
    <lineage>
        <taxon>Eukaryota</taxon>
        <taxon>Sar</taxon>
        <taxon>Stramenopiles</taxon>
        <taxon>Oomycota</taxon>
        <taxon>Peronosporomycetes</taxon>
        <taxon>Peronosporales</taxon>
        <taxon>Peronosporaceae</taxon>
        <taxon>Phytophthora</taxon>
    </lineage>
</organism>
<name>A0A8T1CK49_9STRA</name>
<dbReference type="PANTHER" id="PTHR37066">
    <property type="entry name" value="HELICASE-ASSOCIATED"/>
    <property type="match status" value="1"/>
</dbReference>
<evidence type="ECO:0000313" key="1">
    <source>
        <dbReference type="EMBL" id="KAG2924514.1"/>
    </source>
</evidence>
<evidence type="ECO:0000313" key="3">
    <source>
        <dbReference type="EMBL" id="KAG3209388.1"/>
    </source>
</evidence>
<evidence type="ECO:0000313" key="2">
    <source>
        <dbReference type="EMBL" id="KAG2941689.1"/>
    </source>
</evidence>
<reference evidence="1" key="1">
    <citation type="submission" date="2018-10" db="EMBL/GenBank/DDBJ databases">
        <title>Effector identification in a new, highly contiguous assembly of the strawberry crown rot pathogen Phytophthora cactorum.</title>
        <authorList>
            <person name="Armitage A.D."/>
            <person name="Nellist C.F."/>
            <person name="Bates H."/>
            <person name="Vickerstaff R.J."/>
            <person name="Harrison R.J."/>
        </authorList>
    </citation>
    <scope>NUCLEOTIDE SEQUENCE</scope>
    <source>
        <strain evidence="1">4032</strain>
        <strain evidence="2">4040</strain>
        <strain evidence="3">P421</strain>
    </source>
</reference>
<accession>A0A8T1CK49</accession>
<evidence type="ECO:0000313" key="4">
    <source>
        <dbReference type="Proteomes" id="UP000774804"/>
    </source>
</evidence>
<dbReference type="Proteomes" id="UP000760860">
    <property type="component" value="Unassembled WGS sequence"/>
</dbReference>
<comment type="caution">
    <text evidence="1">The sequence shown here is derived from an EMBL/GenBank/DDBJ whole genome shotgun (WGS) entry which is preliminary data.</text>
</comment>
<gene>
    <name evidence="1" type="ORF">PC115_g8601</name>
    <name evidence="2" type="ORF">PC117_g10129</name>
    <name evidence="3" type="ORF">PC129_g19595</name>
</gene>
<protein>
    <recommendedName>
        <fullName evidence="5">Helicase-associated domain-containing protein</fullName>
    </recommendedName>
</protein>
<dbReference type="EMBL" id="RCMK01000241">
    <property type="protein sequence ID" value="KAG2941689.1"/>
    <property type="molecule type" value="Genomic_DNA"/>
</dbReference>
<dbReference type="VEuPathDB" id="FungiDB:PC110_g1357"/>
<dbReference type="EMBL" id="RCMV01001277">
    <property type="protein sequence ID" value="KAG3209388.1"/>
    <property type="molecule type" value="Genomic_DNA"/>
</dbReference>
<dbReference type="AlphaFoldDB" id="A0A8T1CK49"/>
<proteinExistence type="predicted"/>
<dbReference type="Proteomes" id="UP000736787">
    <property type="component" value="Unassembled WGS sequence"/>
</dbReference>
<dbReference type="PANTHER" id="PTHR37066:SF1">
    <property type="entry name" value="LNS2_PITP DOMAIN-CONTAINING PROTEIN"/>
    <property type="match status" value="1"/>
</dbReference>
<evidence type="ECO:0008006" key="5">
    <source>
        <dbReference type="Google" id="ProtNLM"/>
    </source>
</evidence>
<dbReference type="EMBL" id="RCMI01000224">
    <property type="protein sequence ID" value="KAG2924514.1"/>
    <property type="molecule type" value="Genomic_DNA"/>
</dbReference>
<sequence length="232" mass="26511">MAESKEELERLRFFSTTVYERDWTEKILPSFKTHQQEFGHCLVRMDFKVLSCHPWSTMAWGMPLGKVVNRIRAAAAYTEQAARDKEILVTLGFAWNRNEAVWNQQIIPSIRGYSEVFKNGNIPHKFVVPSEDPWPRSAWGTKLGLILSDLRCAGTYLRYFDRDAGLLNALGVNLKLSARAWQKRIVPLLDIYATQHGGEGVPDDFVIPSKAPWPEEVWGVRLGRIVARNVVV</sequence>